<feature type="transmembrane region" description="Helical" evidence="2">
    <location>
        <begin position="5"/>
        <end position="26"/>
    </location>
</feature>
<keyword evidence="2" id="KW-1133">Transmembrane helix</keyword>
<gene>
    <name evidence="3" type="ORF">ABID56_000239</name>
</gene>
<proteinExistence type="predicted"/>
<feature type="region of interest" description="Disordered" evidence="1">
    <location>
        <begin position="74"/>
        <end position="93"/>
    </location>
</feature>
<dbReference type="RefSeq" id="WP_354218586.1">
    <property type="nucleotide sequence ID" value="NZ_JBEPMX010000001.1"/>
</dbReference>
<feature type="compositionally biased region" description="Acidic residues" evidence="1">
    <location>
        <begin position="83"/>
        <end position="93"/>
    </location>
</feature>
<keyword evidence="2" id="KW-0812">Transmembrane</keyword>
<dbReference type="EMBL" id="JBEPMX010000001">
    <property type="protein sequence ID" value="MET3682160.1"/>
    <property type="molecule type" value="Genomic_DNA"/>
</dbReference>
<feature type="transmembrane region" description="Helical" evidence="2">
    <location>
        <begin position="32"/>
        <end position="54"/>
    </location>
</feature>
<reference evidence="3 4" key="1">
    <citation type="submission" date="2024-06" db="EMBL/GenBank/DDBJ databases">
        <title>Genomic Encyclopedia of Type Strains, Phase IV (KMG-IV): sequencing the most valuable type-strain genomes for metagenomic binning, comparative biology and taxonomic classification.</title>
        <authorList>
            <person name="Goeker M."/>
        </authorList>
    </citation>
    <scope>NUCLEOTIDE SEQUENCE [LARGE SCALE GENOMIC DNA]</scope>
    <source>
        <strain evidence="3 4">DSM 23520</strain>
    </source>
</reference>
<evidence type="ECO:0000313" key="3">
    <source>
        <dbReference type="EMBL" id="MET3682160.1"/>
    </source>
</evidence>
<sequence>MAGSIWYNILLSTIMAVYTFLLSIMNNTPQHSLIRGVAVLIVTFVVVFLIRRMVSWIIETRRRREEDLIVSSTDDATPLSVNETEDQEAIDSEEAAERVRAMMQDEQEQRES</sequence>
<evidence type="ECO:0000256" key="2">
    <source>
        <dbReference type="SAM" id="Phobius"/>
    </source>
</evidence>
<keyword evidence="2" id="KW-0472">Membrane</keyword>
<name>A0ABV2KRG4_9BACI</name>
<keyword evidence="4" id="KW-1185">Reference proteome</keyword>
<accession>A0ABV2KRG4</accession>
<dbReference type="Proteomes" id="UP001549167">
    <property type="component" value="Unassembled WGS sequence"/>
</dbReference>
<evidence type="ECO:0000313" key="4">
    <source>
        <dbReference type="Proteomes" id="UP001549167"/>
    </source>
</evidence>
<comment type="caution">
    <text evidence="3">The sequence shown here is derived from an EMBL/GenBank/DDBJ whole genome shotgun (WGS) entry which is preliminary data.</text>
</comment>
<evidence type="ECO:0000256" key="1">
    <source>
        <dbReference type="SAM" id="MobiDB-lite"/>
    </source>
</evidence>
<organism evidence="3 4">
    <name type="scientific">Alkalibacillus flavidus</name>
    <dbReference type="NCBI Taxonomy" id="546021"/>
    <lineage>
        <taxon>Bacteria</taxon>
        <taxon>Bacillati</taxon>
        <taxon>Bacillota</taxon>
        <taxon>Bacilli</taxon>
        <taxon>Bacillales</taxon>
        <taxon>Bacillaceae</taxon>
        <taxon>Alkalibacillus</taxon>
    </lineage>
</organism>
<protein>
    <submittedName>
        <fullName evidence="3">Uncharacterized protein</fullName>
    </submittedName>
</protein>